<proteinExistence type="inferred from homology"/>
<feature type="signal peptide" evidence="6">
    <location>
        <begin position="1"/>
        <end position="23"/>
    </location>
</feature>
<dbReference type="InterPro" id="IPR012944">
    <property type="entry name" value="SusD_RagB_dom"/>
</dbReference>
<dbReference type="InterPro" id="IPR033985">
    <property type="entry name" value="SusD-like_N"/>
</dbReference>
<evidence type="ECO:0000256" key="3">
    <source>
        <dbReference type="ARBA" id="ARBA00022729"/>
    </source>
</evidence>
<dbReference type="GO" id="GO:0009279">
    <property type="term" value="C:cell outer membrane"/>
    <property type="evidence" value="ECO:0007669"/>
    <property type="project" value="UniProtKB-SubCell"/>
</dbReference>
<dbReference type="Pfam" id="PF07980">
    <property type="entry name" value="SusD_RagB"/>
    <property type="match status" value="1"/>
</dbReference>
<dbReference type="Proteomes" id="UP000297149">
    <property type="component" value="Chromosome"/>
</dbReference>
<comment type="similarity">
    <text evidence="2">Belongs to the SusD family.</text>
</comment>
<protein>
    <submittedName>
        <fullName evidence="9">RagB/SusD family nutrient uptake outer membrane protein</fullName>
    </submittedName>
</protein>
<dbReference type="SUPFAM" id="SSF48452">
    <property type="entry name" value="TPR-like"/>
    <property type="match status" value="1"/>
</dbReference>
<evidence type="ECO:0000256" key="4">
    <source>
        <dbReference type="ARBA" id="ARBA00023136"/>
    </source>
</evidence>
<organism evidence="9 10">
    <name type="scientific">Duncaniella dubosii</name>
    <dbReference type="NCBI Taxonomy" id="2518971"/>
    <lineage>
        <taxon>Bacteria</taxon>
        <taxon>Pseudomonadati</taxon>
        <taxon>Bacteroidota</taxon>
        <taxon>Bacteroidia</taxon>
        <taxon>Bacteroidales</taxon>
        <taxon>Muribaculaceae</taxon>
        <taxon>Duncaniella</taxon>
    </lineage>
</organism>
<comment type="subcellular location">
    <subcellularLocation>
        <location evidence="1">Cell outer membrane</location>
    </subcellularLocation>
</comment>
<feature type="domain" description="SusD-like N-terminal" evidence="8">
    <location>
        <begin position="118"/>
        <end position="255"/>
    </location>
</feature>
<sequence length="623" mass="71236">MKKYVTYIKAACLSTALMLGATACSDYLDKSEESDISATEPYKNFTNFQGFVELLYNNIPLFDKGYWTNSFNWGDDEIISANVNYHMVYKIDQGDFWGWQSEFDGWGTGWLDRGAFDAYKKDRFNKGLWPCAWWGIRQCNMGLENLDLLTDATSEQKKAIEGQLLFFRGWYHFMLMQYFGGLPYIDEVMNANGQLTRPRLSYHECADKAAADFRRAADLLPIDWDKTSISVITNGNNQRRINKVMALAYLGKNYLWAASPLMNYESTGSREYNREYAQKAADTFGELLDLVERGATQYELVSYDKIGEVFYSYGQNGRMPGLTEVIFRGPEWDPWQNTRYGLALQYVPTPYHPDGGGNNLSPCANYVNNYGMANGLPLDDPQSGWDKTHPWKDRDPRFYNDIVFDGCLITDNYQNPLPNIELFTSGASRDINTASRTGYALKKFLHPTCNRYDDGWGYSPQFTIGLSYLRLADVYLMYAEAVAQATGTPSGKVSACQLSALDAVNKIRERAGVEGVNAKFTGNLDSFMSELRRERAVELSYEGHRFNDLRRWMLIDKPEYADKTSVEFTRSGDFDPAHPENNAVSGYHEEVIVTRSYTEKHYWMPLKKSDCNMSAEFKQNPGW</sequence>
<dbReference type="KEGG" id="ddb:E7747_14510"/>
<keyword evidence="5" id="KW-0998">Cell outer membrane</keyword>
<feature type="chain" id="PRO_5020367551" evidence="6">
    <location>
        <begin position="24"/>
        <end position="623"/>
    </location>
</feature>
<dbReference type="Pfam" id="PF14322">
    <property type="entry name" value="SusD-like_3"/>
    <property type="match status" value="1"/>
</dbReference>
<dbReference type="InterPro" id="IPR011990">
    <property type="entry name" value="TPR-like_helical_dom_sf"/>
</dbReference>
<dbReference type="RefSeq" id="WP_136416728.1">
    <property type="nucleotide sequence ID" value="NZ_CP039396.1"/>
</dbReference>
<evidence type="ECO:0000259" key="8">
    <source>
        <dbReference type="Pfam" id="PF14322"/>
    </source>
</evidence>
<dbReference type="EMBL" id="CP039396">
    <property type="protein sequence ID" value="QCD43374.1"/>
    <property type="molecule type" value="Genomic_DNA"/>
</dbReference>
<gene>
    <name evidence="9" type="ORF">E7747_14510</name>
</gene>
<evidence type="ECO:0000313" key="9">
    <source>
        <dbReference type="EMBL" id="QCD43374.1"/>
    </source>
</evidence>
<accession>A0A4P7W5L8</accession>
<evidence type="ECO:0000313" key="10">
    <source>
        <dbReference type="Proteomes" id="UP000297149"/>
    </source>
</evidence>
<name>A0A4P7W5L8_9BACT</name>
<evidence type="ECO:0000259" key="7">
    <source>
        <dbReference type="Pfam" id="PF07980"/>
    </source>
</evidence>
<dbReference type="Gene3D" id="1.25.40.390">
    <property type="match status" value="1"/>
</dbReference>
<dbReference type="AlphaFoldDB" id="A0A4P7W5L8"/>
<dbReference type="PROSITE" id="PS51257">
    <property type="entry name" value="PROKAR_LIPOPROTEIN"/>
    <property type="match status" value="1"/>
</dbReference>
<evidence type="ECO:0000256" key="2">
    <source>
        <dbReference type="ARBA" id="ARBA00006275"/>
    </source>
</evidence>
<evidence type="ECO:0000256" key="5">
    <source>
        <dbReference type="ARBA" id="ARBA00023237"/>
    </source>
</evidence>
<keyword evidence="4" id="KW-0472">Membrane</keyword>
<feature type="domain" description="RagB/SusD" evidence="7">
    <location>
        <begin position="336"/>
        <end position="623"/>
    </location>
</feature>
<keyword evidence="10" id="KW-1185">Reference proteome</keyword>
<reference evidence="10" key="1">
    <citation type="submission" date="2019-02" db="EMBL/GenBank/DDBJ databases">
        <title>Isolation and identification of novel species under the genus Muribaculum.</title>
        <authorList>
            <person name="Miyake S."/>
            <person name="Ding Y."/>
            <person name="Low A."/>
            <person name="Soh M."/>
            <person name="Seedorf H."/>
        </authorList>
    </citation>
    <scope>NUCLEOTIDE SEQUENCE [LARGE SCALE GENOMIC DNA]</scope>
    <source>
        <strain evidence="10">H5</strain>
    </source>
</reference>
<keyword evidence="3 6" id="KW-0732">Signal</keyword>
<evidence type="ECO:0000256" key="6">
    <source>
        <dbReference type="SAM" id="SignalP"/>
    </source>
</evidence>
<evidence type="ECO:0000256" key="1">
    <source>
        <dbReference type="ARBA" id="ARBA00004442"/>
    </source>
</evidence>